<keyword evidence="2" id="KW-1133">Transmembrane helix</keyword>
<sequence length="724" mass="85839">MDLGLHGFGYSSVQYILNPIFRSIGKHIKNITSSLRVEKNKREFRKNCLDLADYIIEKNHAPEYLDQSKWDLALKNWYQIRYKDLTRHGECPMIIEQNERNLLELSYDVKDFHEKKIRDLRRLKPFLIENNTYSCNNDQSCMQIFNEYNIWINDRKNYFEEKRQLIQKNSSSVQRKLKFSIPINNLLNPEIYSELSETLPSVSVPLEEDGKEIRGEGKGECISLRVRGNASENQSTLQEKASTSGASSLQTSETISAGELPGSAVDSSIHEDEKSIFPKNSEQPSSMTESDPVEQRPTTRGLGGTTGHITTIPSVEALNPDSSSLFITPSKRLDTEGNQYNAHISYILTSFLVIIVFSFFIKYVLIGMFKKKKKIKRREVKFLRILVPSYYNRSKFLRHNHLEHPINEDEEIIKKIKIQEHNMNKNENVSYGKKDRSITIIEVHMEILEECRNKEWEYNKGEFLAICQEVLTKKENRTYTNLKDDEVVMDNIKSTNEIEKQKSLWNKWVERHKMFLEKLRKKDWFNNLKNDWKEERSYIKNKRKKDIWRRWVSRKGTIVEKYLEEDLFEKLREEIYNMIDTYENEGRKDDILFMNKELENKENYEELYKYFKTKLLEKLCTLVFMMVLEECKKEEYIENKESHFDNSINEWMTEVNSDIKPEIEKNLADVNGDVLGNIKNNKNYDYEGEDCFREELKEWIRENDAYINSLDSDNNIDECYQVVE</sequence>
<dbReference type="Proteomes" id="UP000219813">
    <property type="component" value="Unassembled WGS sequence"/>
</dbReference>
<organism evidence="3 4">
    <name type="scientific">Plasmodium malariae</name>
    <dbReference type="NCBI Taxonomy" id="5858"/>
    <lineage>
        <taxon>Eukaryota</taxon>
        <taxon>Sar</taxon>
        <taxon>Alveolata</taxon>
        <taxon>Apicomplexa</taxon>
        <taxon>Aconoidasida</taxon>
        <taxon>Haemosporida</taxon>
        <taxon>Plasmodiidae</taxon>
        <taxon>Plasmodium</taxon>
        <taxon>Plasmodium (Plasmodium)</taxon>
    </lineage>
</organism>
<dbReference type="KEGG" id="pmal:PMUG01_00014600"/>
<evidence type="ECO:0000256" key="1">
    <source>
        <dbReference type="SAM" id="MobiDB-lite"/>
    </source>
</evidence>
<dbReference type="AlphaFoldDB" id="A0A1D3JHN7"/>
<accession>A0A1D3JHN7</accession>
<proteinExistence type="predicted"/>
<feature type="region of interest" description="Disordered" evidence="1">
    <location>
        <begin position="227"/>
        <end position="309"/>
    </location>
</feature>
<reference evidence="3 4" key="1">
    <citation type="submission" date="2016-06" db="EMBL/GenBank/DDBJ databases">
        <authorList>
            <consortium name="Pathogen Informatics"/>
        </authorList>
    </citation>
    <scope>NUCLEOTIDE SEQUENCE [LARGE SCALE GENOMIC DNA]</scope>
</reference>
<dbReference type="VEuPathDB" id="PlasmoDB:PmUG01_00014600"/>
<evidence type="ECO:0000313" key="4">
    <source>
        <dbReference type="Proteomes" id="UP000219813"/>
    </source>
</evidence>
<feature type="compositionally biased region" description="Polar residues" evidence="1">
    <location>
        <begin position="278"/>
        <end position="289"/>
    </location>
</feature>
<evidence type="ECO:0000256" key="2">
    <source>
        <dbReference type="SAM" id="Phobius"/>
    </source>
</evidence>
<feature type="compositionally biased region" description="Polar residues" evidence="1">
    <location>
        <begin position="230"/>
        <end position="255"/>
    </location>
</feature>
<evidence type="ECO:0000313" key="3">
    <source>
        <dbReference type="EMBL" id="SBT85901.1"/>
    </source>
</evidence>
<dbReference type="OrthoDB" id="375730at2759"/>
<keyword evidence="2" id="KW-0812">Transmembrane</keyword>
<gene>
    <name evidence="3" type="primary">PmUG01_00014600</name>
    <name evidence="3" type="ORF">PMUG01_00014600</name>
</gene>
<protein>
    <submittedName>
        <fullName evidence="3">STP1 protein</fullName>
    </submittedName>
</protein>
<dbReference type="RefSeq" id="XP_028859176.1">
    <property type="nucleotide sequence ID" value="XM_029005644.1"/>
</dbReference>
<dbReference type="GeneID" id="39865602"/>
<dbReference type="EMBL" id="FLRL01000033">
    <property type="protein sequence ID" value="SBT85901.1"/>
    <property type="molecule type" value="Genomic_DNA"/>
</dbReference>
<keyword evidence="4" id="KW-1185">Reference proteome</keyword>
<keyword evidence="2" id="KW-0472">Membrane</keyword>
<name>A0A1D3JHN7_PLAMA</name>
<feature type="transmembrane region" description="Helical" evidence="2">
    <location>
        <begin position="346"/>
        <end position="369"/>
    </location>
</feature>